<dbReference type="GO" id="GO:0003700">
    <property type="term" value="F:DNA-binding transcription factor activity"/>
    <property type="evidence" value="ECO:0007669"/>
    <property type="project" value="InterPro"/>
</dbReference>
<evidence type="ECO:0000313" key="5">
    <source>
        <dbReference type="EMBL" id="SDJ25954.1"/>
    </source>
</evidence>
<dbReference type="PRINTS" id="PR00598">
    <property type="entry name" value="HTHMARR"/>
</dbReference>
<dbReference type="EMBL" id="FNDX01000014">
    <property type="protein sequence ID" value="SDJ25954.1"/>
    <property type="molecule type" value="Genomic_DNA"/>
</dbReference>
<keyword evidence="2 5" id="KW-0238">DNA-binding</keyword>
<dbReference type="InterPro" id="IPR036388">
    <property type="entry name" value="WH-like_DNA-bd_sf"/>
</dbReference>
<dbReference type="RefSeq" id="WP_090714990.1">
    <property type="nucleotide sequence ID" value="NZ_CBCSKY010000016.1"/>
</dbReference>
<reference evidence="6" key="1">
    <citation type="submission" date="2016-10" db="EMBL/GenBank/DDBJ databases">
        <authorList>
            <person name="Varghese N."/>
            <person name="Submissions S."/>
        </authorList>
    </citation>
    <scope>NUCLEOTIDE SEQUENCE [LARGE SCALE GENOMIC DNA]</scope>
    <source>
        <strain evidence="6">CGMCC 1.11012</strain>
    </source>
</reference>
<keyword evidence="3" id="KW-0804">Transcription</keyword>
<keyword evidence="1" id="KW-0805">Transcription regulation</keyword>
<evidence type="ECO:0000259" key="4">
    <source>
        <dbReference type="PROSITE" id="PS50995"/>
    </source>
</evidence>
<dbReference type="PANTHER" id="PTHR42756:SF1">
    <property type="entry name" value="TRANSCRIPTIONAL REPRESSOR OF EMRAB OPERON"/>
    <property type="match status" value="1"/>
</dbReference>
<sequence>MERSPLEAIELEMTILSRRLTSISTYKKYGILDHSAYLLLHQIASNGSAGVKALADEFHLDISTISRQASALEQKGYVFRVPDPQDGRAYTLQMTELGAEALKSDTEVRRDKFAQLLQDFNEAEREQLGRLLQKLNDAVFRVM</sequence>
<dbReference type="SMART" id="SM00347">
    <property type="entry name" value="HTH_MARR"/>
    <property type="match status" value="1"/>
</dbReference>
<evidence type="ECO:0000256" key="3">
    <source>
        <dbReference type="ARBA" id="ARBA00023163"/>
    </source>
</evidence>
<dbReference type="PROSITE" id="PS01117">
    <property type="entry name" value="HTH_MARR_1"/>
    <property type="match status" value="1"/>
</dbReference>
<dbReference type="InterPro" id="IPR023187">
    <property type="entry name" value="Tscrpt_reg_MarR-type_CS"/>
</dbReference>
<gene>
    <name evidence="5" type="ORF">SAMN05216192_11423</name>
</gene>
<dbReference type="AlphaFoldDB" id="A0A1G8S9S7"/>
<accession>A0A1G8S9S7</accession>
<dbReference type="OrthoDB" id="2389730at2"/>
<dbReference type="STRING" id="1174501.SAMN05216192_11423"/>
<evidence type="ECO:0000313" key="6">
    <source>
        <dbReference type="Proteomes" id="UP000199050"/>
    </source>
</evidence>
<dbReference type="PANTHER" id="PTHR42756">
    <property type="entry name" value="TRANSCRIPTIONAL REGULATOR, MARR"/>
    <property type="match status" value="1"/>
</dbReference>
<dbReference type="GO" id="GO:0003677">
    <property type="term" value="F:DNA binding"/>
    <property type="evidence" value="ECO:0007669"/>
    <property type="project" value="UniProtKB-KW"/>
</dbReference>
<name>A0A1G8S9S7_9BACL</name>
<evidence type="ECO:0000256" key="1">
    <source>
        <dbReference type="ARBA" id="ARBA00023015"/>
    </source>
</evidence>
<dbReference type="InterPro" id="IPR036390">
    <property type="entry name" value="WH_DNA-bd_sf"/>
</dbReference>
<dbReference type="Gene3D" id="1.10.10.10">
    <property type="entry name" value="Winged helix-like DNA-binding domain superfamily/Winged helix DNA-binding domain"/>
    <property type="match status" value="1"/>
</dbReference>
<protein>
    <submittedName>
        <fullName evidence="5">DNA-binding transcriptional regulator, MarR family</fullName>
    </submittedName>
</protein>
<dbReference type="Pfam" id="PF01047">
    <property type="entry name" value="MarR"/>
    <property type="match status" value="1"/>
</dbReference>
<dbReference type="PROSITE" id="PS50995">
    <property type="entry name" value="HTH_MARR_2"/>
    <property type="match status" value="1"/>
</dbReference>
<dbReference type="SUPFAM" id="SSF46785">
    <property type="entry name" value="Winged helix' DNA-binding domain"/>
    <property type="match status" value="1"/>
</dbReference>
<proteinExistence type="predicted"/>
<evidence type="ECO:0000256" key="2">
    <source>
        <dbReference type="ARBA" id="ARBA00023125"/>
    </source>
</evidence>
<organism evidence="5 6">
    <name type="scientific">Paenibacillus typhae</name>
    <dbReference type="NCBI Taxonomy" id="1174501"/>
    <lineage>
        <taxon>Bacteria</taxon>
        <taxon>Bacillati</taxon>
        <taxon>Bacillota</taxon>
        <taxon>Bacilli</taxon>
        <taxon>Bacillales</taxon>
        <taxon>Paenibacillaceae</taxon>
        <taxon>Paenibacillus</taxon>
    </lineage>
</organism>
<keyword evidence="6" id="KW-1185">Reference proteome</keyword>
<dbReference type="InterPro" id="IPR000835">
    <property type="entry name" value="HTH_MarR-typ"/>
</dbReference>
<dbReference type="Proteomes" id="UP000199050">
    <property type="component" value="Unassembled WGS sequence"/>
</dbReference>
<feature type="domain" description="HTH marR-type" evidence="4">
    <location>
        <begin position="6"/>
        <end position="137"/>
    </location>
</feature>